<sequence length="531" mass="60891">MIGILDGYVDEPSCLGVPPYISPYPRYIAGMLEKLGLSWKYATVDEYRKNPSIFEKADKIIVIAGIAVPGKYLGGKPLSLRELPAVYPEKEKILVGPITLELDEEIDGYEILQFPFEHALYERLGGEVRDLSRNFVNEFAVLGARVVRQHPDYPHVVCEIETYKGCYWKKCSFCIERIHRVSMRSPHMVIAEMKALYNQGVRHFRLGNQTDFFTYMGDFSKEFPRPDPEFMKNFHRAIWKECPKIKTLHLDNVNPKTIAEYPEESREIIKTIVMYQTPGNIAAMGMESADEAVIEKNNLLATPDDVLFAVELINRYGKNVGYNGLPYFLPGLNFVFGLKGETKKTFEKNYEFLMDLLERDLLVRRVNLRQVKVFPSTPMAETGDRNVRKHKKYFKIYKERIRRDFDRVMLEKIVPKGRLLTDLRVETVEGKISYARQAGTYPLLVGLVGVFERNTILDARVIDYGRRSVTALPKIDINSATLLQIESVPGIGKGTVSKIALSRPVKDISDLEKIIEDKARILEKYFHIPSS</sequence>
<accession>A0A0A7GHX7</accession>
<organism evidence="2 3">
    <name type="scientific">Geoglobus acetivorans</name>
    <dbReference type="NCBI Taxonomy" id="565033"/>
    <lineage>
        <taxon>Archaea</taxon>
        <taxon>Methanobacteriati</taxon>
        <taxon>Methanobacteriota</taxon>
        <taxon>Archaeoglobi</taxon>
        <taxon>Archaeoglobales</taxon>
        <taxon>Archaeoglobaceae</taxon>
        <taxon>Geoglobus</taxon>
    </lineage>
</organism>
<dbReference type="HOGENOM" id="CLU_533842_0_0_2"/>
<dbReference type="SUPFAM" id="SSF102114">
    <property type="entry name" value="Radical SAM enzymes"/>
    <property type="match status" value="1"/>
</dbReference>
<dbReference type="SUPFAM" id="SSF47781">
    <property type="entry name" value="RuvA domain 2-like"/>
    <property type="match status" value="1"/>
</dbReference>
<dbReference type="GeneID" id="24798107"/>
<dbReference type="GO" id="GO:0051536">
    <property type="term" value="F:iron-sulfur cluster binding"/>
    <property type="evidence" value="ECO:0007669"/>
    <property type="project" value="InterPro"/>
</dbReference>
<dbReference type="PANTHER" id="PTHR43324">
    <property type="match status" value="1"/>
</dbReference>
<protein>
    <recommendedName>
        <fullName evidence="1">Radical SAM core domain-containing protein</fullName>
    </recommendedName>
</protein>
<dbReference type="Gene3D" id="3.30.750.200">
    <property type="match status" value="1"/>
</dbReference>
<feature type="domain" description="Radical SAM core" evidence="1">
    <location>
        <begin position="150"/>
        <end position="408"/>
    </location>
</feature>
<dbReference type="EMBL" id="CP009552">
    <property type="protein sequence ID" value="AIY90562.1"/>
    <property type="molecule type" value="Genomic_DNA"/>
</dbReference>
<evidence type="ECO:0000259" key="1">
    <source>
        <dbReference type="PROSITE" id="PS51918"/>
    </source>
</evidence>
<reference evidence="2 3" key="1">
    <citation type="journal article" date="2015" name="Appl. Environ. Microbiol.">
        <title>The Geoglobus acetivorans genome: Fe(III) reduction, acetate utilization, autotrophic growth, and degradation of aromatic compounds in a hyperthermophilic archaeon.</title>
        <authorList>
            <person name="Mardanov A.V."/>
            <person name="Slododkina G.B."/>
            <person name="Slobodkin A.I."/>
            <person name="Beletsky A.V."/>
            <person name="Gavrilov S.N."/>
            <person name="Kublanov I.V."/>
            <person name="Bonch-Osmolovskaya E.A."/>
            <person name="Skryabin K.G."/>
            <person name="Ravin N.V."/>
        </authorList>
    </citation>
    <scope>NUCLEOTIDE SEQUENCE [LARGE SCALE GENOMIC DNA]</scope>
    <source>
        <strain evidence="2 3">SBH6</strain>
    </source>
</reference>
<dbReference type="Gene3D" id="1.10.150.320">
    <property type="entry name" value="Photosystem II 12 kDa extrinsic protein"/>
    <property type="match status" value="1"/>
</dbReference>
<dbReference type="PROSITE" id="PS51918">
    <property type="entry name" value="RADICAL_SAM"/>
    <property type="match status" value="1"/>
</dbReference>
<name>A0A0A7GHX7_GEOAI</name>
<dbReference type="InterPro" id="IPR007197">
    <property type="entry name" value="rSAM"/>
</dbReference>
<dbReference type="InterPro" id="IPR010994">
    <property type="entry name" value="RuvA_2-like"/>
</dbReference>
<dbReference type="SMART" id="SM00729">
    <property type="entry name" value="Elp3"/>
    <property type="match status" value="1"/>
</dbReference>
<dbReference type="SFLD" id="SFLDG01082">
    <property type="entry name" value="B12-binding_domain_containing"/>
    <property type="match status" value="1"/>
</dbReference>
<dbReference type="eggNOG" id="arCOG01359">
    <property type="taxonomic scope" value="Archaea"/>
</dbReference>
<proteinExistence type="predicted"/>
<gene>
    <name evidence="2" type="ORF">GACE_1525</name>
</gene>
<dbReference type="PANTHER" id="PTHR43324:SF1">
    <property type="entry name" value="RADICAL SAM CORE DOMAIN-CONTAINING PROTEIN"/>
    <property type="match status" value="1"/>
</dbReference>
<dbReference type="GO" id="GO:0003824">
    <property type="term" value="F:catalytic activity"/>
    <property type="evidence" value="ECO:0007669"/>
    <property type="project" value="InterPro"/>
</dbReference>
<dbReference type="Gene3D" id="3.30.750.210">
    <property type="match status" value="1"/>
</dbReference>
<dbReference type="RefSeq" id="WP_048092414.1">
    <property type="nucleotide sequence ID" value="NZ_CP009552.1"/>
</dbReference>
<dbReference type="STRING" id="565033.GACE_1525"/>
<dbReference type="InterPro" id="IPR006638">
    <property type="entry name" value="Elp3/MiaA/NifB-like_rSAM"/>
</dbReference>
<evidence type="ECO:0000313" key="3">
    <source>
        <dbReference type="Proteomes" id="UP000030624"/>
    </source>
</evidence>
<dbReference type="Proteomes" id="UP000030624">
    <property type="component" value="Chromosome"/>
</dbReference>
<dbReference type="InterPro" id="IPR058240">
    <property type="entry name" value="rSAM_sf"/>
</dbReference>
<dbReference type="AlphaFoldDB" id="A0A0A7GHX7"/>
<dbReference type="SFLD" id="SFLDS00029">
    <property type="entry name" value="Radical_SAM"/>
    <property type="match status" value="1"/>
</dbReference>
<dbReference type="KEGG" id="gac:GACE_1525"/>
<evidence type="ECO:0000313" key="2">
    <source>
        <dbReference type="EMBL" id="AIY90562.1"/>
    </source>
</evidence>